<dbReference type="InterPro" id="IPR010905">
    <property type="entry name" value="Glyco_hydro_88"/>
</dbReference>
<accession>A0AAE3E3Q1</accession>
<feature type="binding site" evidence="4">
    <location>
        <position position="231"/>
    </location>
    <ligand>
        <name>substrate</name>
    </ligand>
</feature>
<comment type="similarity">
    <text evidence="2">Belongs to the glycosyl hydrolase 88 family.</text>
</comment>
<dbReference type="InterPro" id="IPR052369">
    <property type="entry name" value="UG_Glycosaminoglycan_Hydrolase"/>
</dbReference>
<evidence type="ECO:0000313" key="5">
    <source>
        <dbReference type="EMBL" id="MCC2220787.1"/>
    </source>
</evidence>
<feature type="binding site" evidence="4">
    <location>
        <position position="227"/>
    </location>
    <ligand>
        <name>substrate</name>
    </ligand>
</feature>
<evidence type="ECO:0000256" key="1">
    <source>
        <dbReference type="ARBA" id="ARBA00022801"/>
    </source>
</evidence>
<dbReference type="SUPFAM" id="SSF48208">
    <property type="entry name" value="Six-hairpin glycosidases"/>
    <property type="match status" value="1"/>
</dbReference>
<dbReference type="Pfam" id="PF07470">
    <property type="entry name" value="Glyco_hydro_88"/>
    <property type="match status" value="1"/>
</dbReference>
<keyword evidence="6" id="KW-1185">Reference proteome</keyword>
<gene>
    <name evidence="5" type="ORF">LKD48_03880</name>
</gene>
<feature type="active site" description="Proton donor" evidence="3">
    <location>
        <position position="155"/>
    </location>
</feature>
<evidence type="ECO:0000256" key="4">
    <source>
        <dbReference type="PIRSR" id="PIRSR610905-2"/>
    </source>
</evidence>
<dbReference type="PANTHER" id="PTHR36845">
    <property type="entry name" value="HYDROLASE, PUTATIVE (AFU_ORTHOLOGUE AFUA_7G05090)-RELATED"/>
    <property type="match status" value="1"/>
</dbReference>
<dbReference type="GO" id="GO:0000272">
    <property type="term" value="P:polysaccharide catabolic process"/>
    <property type="evidence" value="ECO:0007669"/>
    <property type="project" value="TreeGrafter"/>
</dbReference>
<dbReference type="Gene3D" id="1.50.10.10">
    <property type="match status" value="1"/>
</dbReference>
<name>A0AAE3E3Q1_9FIRM</name>
<dbReference type="Proteomes" id="UP001198200">
    <property type="component" value="Unassembled WGS sequence"/>
</dbReference>
<feature type="binding site" evidence="4">
    <location>
        <position position="94"/>
    </location>
    <ligand>
        <name>substrate</name>
    </ligand>
</feature>
<feature type="binding site" evidence="4">
    <location>
        <position position="155"/>
    </location>
    <ligand>
        <name>substrate</name>
    </ligand>
</feature>
<dbReference type="InterPro" id="IPR008928">
    <property type="entry name" value="6-hairpin_glycosidase_sf"/>
</dbReference>
<dbReference type="AlphaFoldDB" id="A0AAE3E3Q1"/>
<feature type="active site" description="Nucleophile" evidence="3">
    <location>
        <position position="94"/>
    </location>
</feature>
<organism evidence="5 6">
    <name type="scientific">Anthropogastromicrobium aceti</name>
    <dbReference type="NCBI Taxonomy" id="2981768"/>
    <lineage>
        <taxon>Bacteria</taxon>
        <taxon>Bacillati</taxon>
        <taxon>Bacillota</taxon>
        <taxon>Clostridia</taxon>
        <taxon>Lachnospirales</taxon>
        <taxon>Lachnospiraceae</taxon>
        <taxon>Anthropogastromicrobium</taxon>
    </lineage>
</organism>
<dbReference type="EMBL" id="JAJEQN010000007">
    <property type="protein sequence ID" value="MCC2220787.1"/>
    <property type="molecule type" value="Genomic_DNA"/>
</dbReference>
<proteinExistence type="inferred from homology"/>
<reference evidence="5 6" key="1">
    <citation type="submission" date="2021-10" db="EMBL/GenBank/DDBJ databases">
        <title>Anaerobic single-cell dispensing facilitates the cultivation of human gut bacteria.</title>
        <authorList>
            <person name="Afrizal A."/>
        </authorList>
    </citation>
    <scope>NUCLEOTIDE SEQUENCE [LARGE SCALE GENOMIC DNA]</scope>
    <source>
        <strain evidence="5 6">CLA-AA-H224</strain>
    </source>
</reference>
<comment type="caution">
    <text evidence="5">The sequence shown here is derived from an EMBL/GenBank/DDBJ whole genome shotgun (WGS) entry which is preliminary data.</text>
</comment>
<evidence type="ECO:0000256" key="2">
    <source>
        <dbReference type="ARBA" id="ARBA00038358"/>
    </source>
</evidence>
<protein>
    <submittedName>
        <fullName evidence="5">Glycoside hydrolase family 88 protein</fullName>
    </submittedName>
</protein>
<evidence type="ECO:0000313" key="6">
    <source>
        <dbReference type="Proteomes" id="UP001198200"/>
    </source>
</evidence>
<dbReference type="GO" id="GO:0052757">
    <property type="term" value="F:chondroitin hydrolase activity"/>
    <property type="evidence" value="ECO:0007669"/>
    <property type="project" value="TreeGrafter"/>
</dbReference>
<dbReference type="PANTHER" id="PTHR36845:SF1">
    <property type="entry name" value="HYDROLASE, PUTATIVE (AFU_ORTHOLOGUE AFUA_7G05090)-RELATED"/>
    <property type="match status" value="1"/>
</dbReference>
<dbReference type="RefSeq" id="WP_308731248.1">
    <property type="nucleotide sequence ID" value="NZ_JAJEQN010000007.1"/>
</dbReference>
<sequence>MDNKAWAQEVAKKIKEKEIEVIKRSVNKVPYIAKNGVFDDLSETRLGWWTNGFWGGMMWQLYQATKEPIYKEVAENLEKKMDSVLLDSSVMDHDSGFRWLPTAVANYRLFGSKESRNRGMIAASNLAGRYNAKGEYIVAWNSRPDHQVDGWAIIDCMMNLPLLYWAYEESKNPSFLHIAMNHADTAAKVFIRPDGSSRHIVEFDPVTGDCNGSYGGQGMSYGSSWTRGQGWALYGFTLSYMHTKKERYLETAERVADYFISCIPESGLIPVDFYQDPSCDWRDDTAGAIAACGLIELSKVTKNWKKQKYMDAAIRLLKAIDEKGCNYDPNVDELLEKCTAAYNETDHNFPMIYADYYFIEAIWKLTGDELFIW</sequence>
<keyword evidence="1 5" id="KW-0378">Hydrolase</keyword>
<evidence type="ECO:0000256" key="3">
    <source>
        <dbReference type="PIRSR" id="PIRSR610905-1"/>
    </source>
</evidence>
<dbReference type="InterPro" id="IPR012341">
    <property type="entry name" value="6hp_glycosidase-like_sf"/>
</dbReference>